<evidence type="ECO:0000256" key="2">
    <source>
        <dbReference type="ARBA" id="ARBA00008796"/>
    </source>
</evidence>
<protein>
    <recommendedName>
        <fullName evidence="4">Ornithine decarboxylase antizyme</fullName>
    </recommendedName>
</protein>
<dbReference type="GO" id="GO:0005634">
    <property type="term" value="C:nucleus"/>
    <property type="evidence" value="ECO:0007669"/>
    <property type="project" value="TreeGrafter"/>
</dbReference>
<dbReference type="Proteomes" id="UP000765509">
    <property type="component" value="Unassembled WGS sequence"/>
</dbReference>
<dbReference type="PANTHER" id="PTHR10279:SF10">
    <property type="entry name" value="ORNITHINE DECARBOXYLASE ANTIZYME"/>
    <property type="match status" value="1"/>
</dbReference>
<dbReference type="InterPro" id="IPR016181">
    <property type="entry name" value="Acyl_CoA_acyltransferase"/>
</dbReference>
<dbReference type="GO" id="GO:0075523">
    <property type="term" value="P:viral translational frameshifting"/>
    <property type="evidence" value="ECO:0007669"/>
    <property type="project" value="UniProtKB-KW"/>
</dbReference>
<dbReference type="Gene3D" id="3.40.630.60">
    <property type="match status" value="1"/>
</dbReference>
<dbReference type="InterPro" id="IPR038581">
    <property type="entry name" value="ODC_AZ_sf"/>
</dbReference>
<evidence type="ECO:0000256" key="1">
    <source>
        <dbReference type="ARBA" id="ARBA00002307"/>
    </source>
</evidence>
<dbReference type="GO" id="GO:0005737">
    <property type="term" value="C:cytoplasm"/>
    <property type="evidence" value="ECO:0007669"/>
    <property type="project" value="TreeGrafter"/>
</dbReference>
<evidence type="ECO:0000256" key="5">
    <source>
        <dbReference type="ARBA" id="ARBA00022758"/>
    </source>
</evidence>
<dbReference type="GO" id="GO:0008073">
    <property type="term" value="F:ornithine decarboxylase inhibitor activity"/>
    <property type="evidence" value="ECO:0007669"/>
    <property type="project" value="InterPro"/>
</dbReference>
<dbReference type="GO" id="GO:0045732">
    <property type="term" value="P:positive regulation of protein catabolic process"/>
    <property type="evidence" value="ECO:0007669"/>
    <property type="project" value="TreeGrafter"/>
</dbReference>
<organism evidence="6 7">
    <name type="scientific">Austropuccinia psidii MF-1</name>
    <dbReference type="NCBI Taxonomy" id="1389203"/>
    <lineage>
        <taxon>Eukaryota</taxon>
        <taxon>Fungi</taxon>
        <taxon>Dikarya</taxon>
        <taxon>Basidiomycota</taxon>
        <taxon>Pucciniomycotina</taxon>
        <taxon>Pucciniomycetes</taxon>
        <taxon>Pucciniales</taxon>
        <taxon>Sphaerophragmiaceae</taxon>
        <taxon>Austropuccinia</taxon>
    </lineage>
</organism>
<proteinExistence type="inferred from homology"/>
<comment type="subunit">
    <text evidence="3">Interacts with ODC and thereby sterically blocks ODC homodimerization.</text>
</comment>
<sequence>MPPDDFSVGRDQHVRDVTAPFFQATSGPLFVNFPVTPSPISPASDSIIHDSKELNHDLLAYKSQSIFPLHSIKPTSILTPRSSSDSLPLCQRIISYHAPSIFYHIFPFGSNNFHAIHDISSKLPNGLKGAVVDWHSGTRSIYVHGLSNCIDSNRHLRDIVVKVLDLADEDIEADQVIFVLEKHHDRLRELLQGLLYVGGNVIRQVDPDETVNDDLVLVGIEI</sequence>
<name>A0A9Q3HW61_9BASI</name>
<comment type="caution">
    <text evidence="6">The sequence shown here is derived from an EMBL/GenBank/DDBJ whole genome shotgun (WGS) entry which is preliminary data.</text>
</comment>
<evidence type="ECO:0000256" key="4">
    <source>
        <dbReference type="ARBA" id="ARBA00017712"/>
    </source>
</evidence>
<dbReference type="SUPFAM" id="SSF55729">
    <property type="entry name" value="Acyl-CoA N-acyltransferases (Nat)"/>
    <property type="match status" value="1"/>
</dbReference>
<evidence type="ECO:0000256" key="3">
    <source>
        <dbReference type="ARBA" id="ARBA00011486"/>
    </source>
</evidence>
<dbReference type="EMBL" id="AVOT02025486">
    <property type="protein sequence ID" value="MBW0516790.1"/>
    <property type="molecule type" value="Genomic_DNA"/>
</dbReference>
<gene>
    <name evidence="6" type="ORF">O181_056505</name>
</gene>
<comment type="similarity">
    <text evidence="2">Belongs to the ODC antizyme family.</text>
</comment>
<dbReference type="Pfam" id="PF02100">
    <property type="entry name" value="ODC_AZ"/>
    <property type="match status" value="1"/>
</dbReference>
<evidence type="ECO:0000313" key="6">
    <source>
        <dbReference type="EMBL" id="MBW0516790.1"/>
    </source>
</evidence>
<reference evidence="6" key="1">
    <citation type="submission" date="2021-03" db="EMBL/GenBank/DDBJ databases">
        <title>Draft genome sequence of rust myrtle Austropuccinia psidii MF-1, a brazilian biotype.</title>
        <authorList>
            <person name="Quecine M.C."/>
            <person name="Pachon D.M.R."/>
            <person name="Bonatelli M.L."/>
            <person name="Correr F.H."/>
            <person name="Franceschini L.M."/>
            <person name="Leite T.F."/>
            <person name="Margarido G.R.A."/>
            <person name="Almeida C.A."/>
            <person name="Ferrarezi J.A."/>
            <person name="Labate C.A."/>
        </authorList>
    </citation>
    <scope>NUCLEOTIDE SEQUENCE</scope>
    <source>
        <strain evidence="6">MF-1</strain>
    </source>
</reference>
<dbReference type="AlphaFoldDB" id="A0A9Q3HW61"/>
<dbReference type="PANTHER" id="PTHR10279">
    <property type="entry name" value="ORNITHINE DECARBOXYLASE ANTIZYME"/>
    <property type="match status" value="1"/>
</dbReference>
<keyword evidence="5" id="KW-0688">Ribosomal frameshifting</keyword>
<dbReference type="OrthoDB" id="5959761at2759"/>
<evidence type="ECO:0000313" key="7">
    <source>
        <dbReference type="Proteomes" id="UP000765509"/>
    </source>
</evidence>
<comment type="function">
    <text evidence="1">Ornithine decarboxylase (ODC) antizyme protein that negatively regulates ODC activity and intracellular polyamine biosynthesis in response to increased intracellular polyamine levels. Binds to ODC monomers, inhibiting the assembly of the functional ODC homodimer, and targets the monomers for ubiquitin-independent proteolytic destruction by the 26S proteasome.</text>
</comment>
<keyword evidence="7" id="KW-1185">Reference proteome</keyword>
<accession>A0A9Q3HW61</accession>
<dbReference type="InterPro" id="IPR002993">
    <property type="entry name" value="ODC_AZ"/>
</dbReference>